<accession>A0A7K1J6G4</accession>
<comment type="caution">
    <text evidence="2">The sequence shown here is derived from an EMBL/GenBank/DDBJ whole genome shotgun (WGS) entry which is preliminary data.</text>
</comment>
<dbReference type="InterPro" id="IPR043129">
    <property type="entry name" value="ATPase_NBD"/>
</dbReference>
<dbReference type="PANTHER" id="PTHR18964:SF149">
    <property type="entry name" value="BIFUNCTIONAL UDP-N-ACETYLGLUCOSAMINE 2-EPIMERASE_N-ACETYLMANNOSAMINE KINASE"/>
    <property type="match status" value="1"/>
</dbReference>
<name>A0A7K1J6G4_9BIFI</name>
<dbReference type="SUPFAM" id="SSF53067">
    <property type="entry name" value="Actin-like ATPase domain"/>
    <property type="match status" value="1"/>
</dbReference>
<evidence type="ECO:0000313" key="3">
    <source>
        <dbReference type="Proteomes" id="UP000487882"/>
    </source>
</evidence>
<reference evidence="2 3" key="1">
    <citation type="submission" date="2019-09" db="EMBL/GenBank/DDBJ databases">
        <title>Bifidobacterium canis sp. nov., isolated from the digestive tract of German Shepherd dog puppy.</title>
        <authorList>
            <person name="Bunesova V."/>
        </authorList>
    </citation>
    <scope>NUCLEOTIDE SEQUENCE [LARGE SCALE GENOMIC DNA]</scope>
    <source>
        <strain evidence="2 3">GSD1FS</strain>
    </source>
</reference>
<protein>
    <submittedName>
        <fullName evidence="2">NagC family transcriptional regulator</fullName>
    </submittedName>
</protein>
<comment type="similarity">
    <text evidence="1">Belongs to the ROK (NagC/XylR) family.</text>
</comment>
<keyword evidence="3" id="KW-1185">Reference proteome</keyword>
<sequence>MGTNAPPLMIGIDVGGTKIAGVVIEDDLAGKGVTVLAQTQRPAQRGANALIDCIVAVIDTLNTQLAQRGETRRASVIGIGTPGTVDGRTGDVRAIANLSIDYVPLARAISARCGMTTVVENDVNAAALGASSMLFGDDATETIAFLNLGTGLAAGILRDGVLDHGSSNTVGEIGHIPVEPHRWKCACGQRGCLETAASGGAAKRLWPYADPPMPAILAAAHNPHDARHEQAQDVQHIIINAIADAIDILAVTVDPAAIIIGGGMAKTGEPLLHAITKELRQRAQSSKFIDSLHLPSRLKLVPADLPVGAIGAALSAKHVTTAA</sequence>
<evidence type="ECO:0000313" key="2">
    <source>
        <dbReference type="EMBL" id="MUH60268.1"/>
    </source>
</evidence>
<dbReference type="RefSeq" id="WP_155589113.1">
    <property type="nucleotide sequence ID" value="NZ_WNLP01000009.1"/>
</dbReference>
<evidence type="ECO:0000256" key="1">
    <source>
        <dbReference type="ARBA" id="ARBA00006479"/>
    </source>
</evidence>
<dbReference type="AlphaFoldDB" id="A0A7K1J6G4"/>
<gene>
    <name evidence="2" type="ORF">GSD1FS_1633</name>
</gene>
<dbReference type="Pfam" id="PF00480">
    <property type="entry name" value="ROK"/>
    <property type="match status" value="1"/>
</dbReference>
<dbReference type="EMBL" id="WNLP01000009">
    <property type="protein sequence ID" value="MUH60268.1"/>
    <property type="molecule type" value="Genomic_DNA"/>
</dbReference>
<dbReference type="Proteomes" id="UP000487882">
    <property type="component" value="Unassembled WGS sequence"/>
</dbReference>
<dbReference type="Gene3D" id="3.30.420.40">
    <property type="match status" value="2"/>
</dbReference>
<organism evidence="2 3">
    <name type="scientific">Bifidobacterium canis</name>
    <dbReference type="NCBI Taxonomy" id="2610880"/>
    <lineage>
        <taxon>Bacteria</taxon>
        <taxon>Bacillati</taxon>
        <taxon>Actinomycetota</taxon>
        <taxon>Actinomycetes</taxon>
        <taxon>Bifidobacteriales</taxon>
        <taxon>Bifidobacteriaceae</taxon>
        <taxon>Bifidobacterium</taxon>
    </lineage>
</organism>
<proteinExistence type="inferred from homology"/>
<dbReference type="PANTHER" id="PTHR18964">
    <property type="entry name" value="ROK (REPRESSOR, ORF, KINASE) FAMILY"/>
    <property type="match status" value="1"/>
</dbReference>
<dbReference type="InterPro" id="IPR000600">
    <property type="entry name" value="ROK"/>
</dbReference>